<dbReference type="KEGG" id="egr:104414409"/>
<evidence type="ECO:0000256" key="4">
    <source>
        <dbReference type="ARBA" id="ARBA00023125"/>
    </source>
</evidence>
<keyword evidence="2" id="KW-0677">Repeat</keyword>
<comment type="subcellular location">
    <subcellularLocation>
        <location evidence="1">Nucleus</location>
    </subcellularLocation>
</comment>
<feature type="compositionally biased region" description="Basic residues" evidence="7">
    <location>
        <begin position="137"/>
        <end position="150"/>
    </location>
</feature>
<protein>
    <submittedName>
        <fullName evidence="10">Uncharacterized protein</fullName>
    </submittedName>
</protein>
<dbReference type="GO" id="GO:0003700">
    <property type="term" value="F:DNA-binding transcription factor activity"/>
    <property type="evidence" value="ECO:0007669"/>
    <property type="project" value="InterPro"/>
</dbReference>
<dbReference type="STRING" id="71139.A0A059B216"/>
<feature type="domain" description="Myb-like" evidence="8">
    <location>
        <begin position="71"/>
        <end position="121"/>
    </location>
</feature>
<feature type="domain" description="HTH myb-type" evidence="9">
    <location>
        <begin position="22"/>
        <end position="74"/>
    </location>
</feature>
<evidence type="ECO:0000256" key="6">
    <source>
        <dbReference type="ARBA" id="ARBA00023242"/>
    </source>
</evidence>
<evidence type="ECO:0000256" key="1">
    <source>
        <dbReference type="ARBA" id="ARBA00004123"/>
    </source>
</evidence>
<dbReference type="InterPro" id="IPR009057">
    <property type="entry name" value="Homeodomain-like_sf"/>
</dbReference>
<evidence type="ECO:0000313" key="10">
    <source>
        <dbReference type="EMBL" id="KCW60173.1"/>
    </source>
</evidence>
<dbReference type="SMR" id="A0A059B216"/>
<name>A0A059B216_EUCGR</name>
<evidence type="ECO:0000256" key="5">
    <source>
        <dbReference type="ARBA" id="ARBA00023163"/>
    </source>
</evidence>
<feature type="region of interest" description="Disordered" evidence="7">
    <location>
        <begin position="121"/>
        <end position="172"/>
    </location>
</feature>
<dbReference type="GO" id="GO:0043565">
    <property type="term" value="F:sequence-specific DNA binding"/>
    <property type="evidence" value="ECO:0000318"/>
    <property type="project" value="GO_Central"/>
</dbReference>
<proteinExistence type="predicted"/>
<keyword evidence="5" id="KW-0804">Transcription</keyword>
<evidence type="ECO:0000259" key="8">
    <source>
        <dbReference type="PROSITE" id="PS50090"/>
    </source>
</evidence>
<dbReference type="Gramene" id="KCW60173">
    <property type="protein sequence ID" value="KCW60173"/>
    <property type="gene ID" value="EUGRSUZ_H02896"/>
</dbReference>
<dbReference type="OMA" id="IMWDIGL"/>
<dbReference type="InterPro" id="IPR001005">
    <property type="entry name" value="SANT/Myb"/>
</dbReference>
<dbReference type="eggNOG" id="KOG0048">
    <property type="taxonomic scope" value="Eukaryota"/>
</dbReference>
<evidence type="ECO:0000256" key="7">
    <source>
        <dbReference type="SAM" id="MobiDB-lite"/>
    </source>
</evidence>
<dbReference type="InterPro" id="IPR044676">
    <property type="entry name" value="EOBI/EOBII-like_plant"/>
</dbReference>
<dbReference type="SMART" id="SM00717">
    <property type="entry name" value="SANT"/>
    <property type="match status" value="2"/>
</dbReference>
<dbReference type="AlphaFoldDB" id="A0A059B216"/>
<gene>
    <name evidence="10" type="ORF">EUGRSUZ_H02896</name>
</gene>
<dbReference type="InParanoid" id="A0A059B216"/>
<sequence>MSWVAMTGNFGWGSNSMEEAWRKGPWTAEEDKLLIEYVKLHGEGRWNSVARLTGLKRNGKSCRLRWVNYLRPDLKRGQITPQEESVILELHARWGNRWSTIARSLPGRTDNEIKNYWRTHFKNKAKASPTNPERSKAARLLRRQQFHHHQQQQQQQHQQMQQQQQQQLPQLQQHPQLTQVDMKSIWSLLEENDHHRVPYTPQIRPEIAGAYPNSSGYDQCLFYSVFNANNASLPEASSSTSTDEDVLWDGLWTMEDVHGINCGAPYATSKASMHNLVAPFC</sequence>
<keyword evidence="3" id="KW-0805">Transcription regulation</keyword>
<dbReference type="CDD" id="cd00167">
    <property type="entry name" value="SANT"/>
    <property type="match status" value="2"/>
</dbReference>
<evidence type="ECO:0000259" key="9">
    <source>
        <dbReference type="PROSITE" id="PS51294"/>
    </source>
</evidence>
<dbReference type="EMBL" id="KK198760">
    <property type="protein sequence ID" value="KCW60173.1"/>
    <property type="molecule type" value="Genomic_DNA"/>
</dbReference>
<dbReference type="Pfam" id="PF00249">
    <property type="entry name" value="Myb_DNA-binding"/>
    <property type="match status" value="2"/>
</dbReference>
<dbReference type="PANTHER" id="PTHR45675:SF3">
    <property type="entry name" value="OS04G0508500 PROTEIN"/>
    <property type="match status" value="1"/>
</dbReference>
<organism evidence="10">
    <name type="scientific">Eucalyptus grandis</name>
    <name type="common">Flooded gum</name>
    <dbReference type="NCBI Taxonomy" id="71139"/>
    <lineage>
        <taxon>Eukaryota</taxon>
        <taxon>Viridiplantae</taxon>
        <taxon>Streptophyta</taxon>
        <taxon>Embryophyta</taxon>
        <taxon>Tracheophyta</taxon>
        <taxon>Spermatophyta</taxon>
        <taxon>Magnoliopsida</taxon>
        <taxon>eudicotyledons</taxon>
        <taxon>Gunneridae</taxon>
        <taxon>Pentapetalae</taxon>
        <taxon>rosids</taxon>
        <taxon>malvids</taxon>
        <taxon>Myrtales</taxon>
        <taxon>Myrtaceae</taxon>
        <taxon>Myrtoideae</taxon>
        <taxon>Eucalypteae</taxon>
        <taxon>Eucalyptus</taxon>
    </lineage>
</organism>
<dbReference type="Gene3D" id="1.10.10.60">
    <property type="entry name" value="Homeodomain-like"/>
    <property type="match status" value="2"/>
</dbReference>
<dbReference type="OrthoDB" id="2143914at2759"/>
<dbReference type="SUPFAM" id="SSF46689">
    <property type="entry name" value="Homeodomain-like"/>
    <property type="match status" value="1"/>
</dbReference>
<feature type="compositionally biased region" description="Low complexity" evidence="7">
    <location>
        <begin position="151"/>
        <end position="172"/>
    </location>
</feature>
<accession>A0A059B216</accession>
<feature type="domain" description="HTH myb-type" evidence="9">
    <location>
        <begin position="75"/>
        <end position="125"/>
    </location>
</feature>
<dbReference type="FunFam" id="1.10.10.60:FF:000011">
    <property type="entry name" value="Myb transcription factor"/>
    <property type="match status" value="1"/>
</dbReference>
<dbReference type="InterPro" id="IPR017930">
    <property type="entry name" value="Myb_dom"/>
</dbReference>
<dbReference type="GO" id="GO:0006355">
    <property type="term" value="P:regulation of DNA-templated transcription"/>
    <property type="evidence" value="ECO:0000318"/>
    <property type="project" value="GO_Central"/>
</dbReference>
<reference evidence="10" key="1">
    <citation type="submission" date="2013-07" db="EMBL/GenBank/DDBJ databases">
        <title>The genome of Eucalyptus grandis.</title>
        <authorList>
            <person name="Schmutz J."/>
            <person name="Hayes R."/>
            <person name="Myburg A."/>
            <person name="Tuskan G."/>
            <person name="Grattapaglia D."/>
            <person name="Rokhsar D.S."/>
        </authorList>
    </citation>
    <scope>NUCLEOTIDE SEQUENCE</scope>
    <source>
        <tissue evidence="10">Leaf extractions</tissue>
    </source>
</reference>
<dbReference type="GO" id="GO:0005634">
    <property type="term" value="C:nucleus"/>
    <property type="evidence" value="ECO:0000318"/>
    <property type="project" value="GO_Central"/>
</dbReference>
<dbReference type="PROSITE" id="PS51294">
    <property type="entry name" value="HTH_MYB"/>
    <property type="match status" value="2"/>
</dbReference>
<dbReference type="PROSITE" id="PS50090">
    <property type="entry name" value="MYB_LIKE"/>
    <property type="match status" value="2"/>
</dbReference>
<dbReference type="PANTHER" id="PTHR45675">
    <property type="entry name" value="MYB TRANSCRIPTION FACTOR-RELATED-RELATED"/>
    <property type="match status" value="1"/>
</dbReference>
<evidence type="ECO:0000256" key="3">
    <source>
        <dbReference type="ARBA" id="ARBA00023015"/>
    </source>
</evidence>
<evidence type="ECO:0000256" key="2">
    <source>
        <dbReference type="ARBA" id="ARBA00022737"/>
    </source>
</evidence>
<keyword evidence="4" id="KW-0238">DNA-binding</keyword>
<dbReference type="FunCoup" id="A0A059B216">
    <property type="interactions" value="1"/>
</dbReference>
<feature type="domain" description="Myb-like" evidence="8">
    <location>
        <begin position="18"/>
        <end position="70"/>
    </location>
</feature>
<keyword evidence="6" id="KW-0539">Nucleus</keyword>
<dbReference type="FunFam" id="1.10.10.60:FF:000174">
    <property type="entry name" value="MYB-related transcription factor"/>
    <property type="match status" value="1"/>
</dbReference>